<proteinExistence type="inferred from homology"/>
<dbReference type="AlphaFoldDB" id="A0A314Y2D6"/>
<dbReference type="GO" id="GO:0004497">
    <property type="term" value="F:monooxygenase activity"/>
    <property type="evidence" value="ECO:0007669"/>
    <property type="project" value="InterPro"/>
</dbReference>
<name>A0A314Y2D6_PRUYE</name>
<sequence length="92" mass="10042">MFVTLSNDVVCRVALGKKYSGMSGGKGGIDKVSKQLDDFINKVVQEHMDGGSKSAGDDDEQKDFVDVLLGIQQENSAGYFPTDRVTIKDCFF</sequence>
<evidence type="ECO:0000313" key="5">
    <source>
        <dbReference type="Proteomes" id="UP000250321"/>
    </source>
</evidence>
<evidence type="ECO:0000256" key="1">
    <source>
        <dbReference type="ARBA" id="ARBA00010617"/>
    </source>
</evidence>
<evidence type="ECO:0000256" key="3">
    <source>
        <dbReference type="ARBA" id="ARBA00023004"/>
    </source>
</evidence>
<dbReference type="GO" id="GO:0016705">
    <property type="term" value="F:oxidoreductase activity, acting on paired donors, with incorporation or reduction of molecular oxygen"/>
    <property type="evidence" value="ECO:0007669"/>
    <property type="project" value="InterPro"/>
</dbReference>
<organism evidence="4 5">
    <name type="scientific">Prunus yedoensis var. nudiflora</name>
    <dbReference type="NCBI Taxonomy" id="2094558"/>
    <lineage>
        <taxon>Eukaryota</taxon>
        <taxon>Viridiplantae</taxon>
        <taxon>Streptophyta</taxon>
        <taxon>Embryophyta</taxon>
        <taxon>Tracheophyta</taxon>
        <taxon>Spermatophyta</taxon>
        <taxon>Magnoliopsida</taxon>
        <taxon>eudicotyledons</taxon>
        <taxon>Gunneridae</taxon>
        <taxon>Pentapetalae</taxon>
        <taxon>rosids</taxon>
        <taxon>fabids</taxon>
        <taxon>Rosales</taxon>
        <taxon>Rosaceae</taxon>
        <taxon>Amygdaloideae</taxon>
        <taxon>Amygdaleae</taxon>
        <taxon>Prunus</taxon>
    </lineage>
</organism>
<evidence type="ECO:0000256" key="2">
    <source>
        <dbReference type="ARBA" id="ARBA00022723"/>
    </source>
</evidence>
<keyword evidence="3" id="KW-0408">Iron</keyword>
<protein>
    <submittedName>
        <fullName evidence="4">Cytochrome P450 71A26-like</fullName>
    </submittedName>
</protein>
<evidence type="ECO:0000313" key="4">
    <source>
        <dbReference type="EMBL" id="PQQ00443.1"/>
    </source>
</evidence>
<keyword evidence="5" id="KW-1185">Reference proteome</keyword>
<comment type="similarity">
    <text evidence="1">Belongs to the cytochrome P450 family.</text>
</comment>
<dbReference type="PANTHER" id="PTHR47955">
    <property type="entry name" value="CYTOCHROME P450 FAMILY 71 PROTEIN"/>
    <property type="match status" value="1"/>
</dbReference>
<dbReference type="EMBL" id="PJQY01001694">
    <property type="protein sequence ID" value="PQQ00443.1"/>
    <property type="molecule type" value="Genomic_DNA"/>
</dbReference>
<dbReference type="GO" id="GO:0020037">
    <property type="term" value="F:heme binding"/>
    <property type="evidence" value="ECO:0007669"/>
    <property type="project" value="InterPro"/>
</dbReference>
<dbReference type="SUPFAM" id="SSF48264">
    <property type="entry name" value="Cytochrome P450"/>
    <property type="match status" value="1"/>
</dbReference>
<dbReference type="GO" id="GO:0005506">
    <property type="term" value="F:iron ion binding"/>
    <property type="evidence" value="ECO:0007669"/>
    <property type="project" value="InterPro"/>
</dbReference>
<gene>
    <name evidence="4" type="ORF">Pyn_08134</name>
</gene>
<dbReference type="PANTHER" id="PTHR47955:SF15">
    <property type="entry name" value="CYTOCHROME P450 71A2-LIKE"/>
    <property type="match status" value="1"/>
</dbReference>
<reference evidence="4 5" key="1">
    <citation type="submission" date="2018-02" db="EMBL/GenBank/DDBJ databases">
        <title>Draft genome of wild Prunus yedoensis var. nudiflora.</title>
        <authorList>
            <person name="Baek S."/>
            <person name="Kim J.-H."/>
            <person name="Choi K."/>
            <person name="Kim G.-B."/>
            <person name="Cho A."/>
            <person name="Jang H."/>
            <person name="Shin C.-H."/>
            <person name="Yu H.-J."/>
            <person name="Mun J.-H."/>
        </authorList>
    </citation>
    <scope>NUCLEOTIDE SEQUENCE [LARGE SCALE GENOMIC DNA]</scope>
    <source>
        <strain evidence="5">cv. Jeju island</strain>
        <tissue evidence="4">Leaf</tissue>
    </source>
</reference>
<dbReference type="Proteomes" id="UP000250321">
    <property type="component" value="Unassembled WGS sequence"/>
</dbReference>
<keyword evidence="2" id="KW-0479">Metal-binding</keyword>
<dbReference type="OrthoDB" id="1470350at2759"/>
<dbReference type="STRING" id="2094558.A0A314Y2D6"/>
<accession>A0A314Y2D6</accession>
<comment type="caution">
    <text evidence="4">The sequence shown here is derived from an EMBL/GenBank/DDBJ whole genome shotgun (WGS) entry which is preliminary data.</text>
</comment>
<dbReference type="InterPro" id="IPR036396">
    <property type="entry name" value="Cyt_P450_sf"/>
</dbReference>